<dbReference type="AlphaFoldDB" id="A0A1B1TCW8"/>
<evidence type="ECO:0008006" key="4">
    <source>
        <dbReference type="Google" id="ProtNLM"/>
    </source>
</evidence>
<dbReference type="PANTHER" id="PTHR30592:SF1">
    <property type="entry name" value="SULFUR CARRIER PROTEIN FDHD"/>
    <property type="match status" value="1"/>
</dbReference>
<organism evidence="3">
    <name type="scientific">uncultured Poseidoniia archaeon</name>
    <dbReference type="NCBI Taxonomy" id="1697135"/>
    <lineage>
        <taxon>Archaea</taxon>
        <taxon>Methanobacteriati</taxon>
        <taxon>Thermoplasmatota</taxon>
        <taxon>Candidatus Poseidoniia</taxon>
        <taxon>environmental samples</taxon>
    </lineage>
</organism>
<evidence type="ECO:0000256" key="2">
    <source>
        <dbReference type="ARBA" id="ARBA00023150"/>
    </source>
</evidence>
<keyword evidence="1" id="KW-0963">Cytoplasm</keyword>
<dbReference type="PIRSF" id="PIRSF015626">
    <property type="entry name" value="FdhD"/>
    <property type="match status" value="1"/>
</dbReference>
<dbReference type="NCBIfam" id="TIGR00129">
    <property type="entry name" value="fdhD_narQ"/>
    <property type="match status" value="1"/>
</dbReference>
<dbReference type="EMBL" id="KP211874">
    <property type="protein sequence ID" value="ANV80138.1"/>
    <property type="molecule type" value="Genomic_DNA"/>
</dbReference>
<dbReference type="GO" id="GO:0016783">
    <property type="term" value="F:sulfurtransferase activity"/>
    <property type="evidence" value="ECO:0007669"/>
    <property type="project" value="InterPro"/>
</dbReference>
<dbReference type="SUPFAM" id="SSF53927">
    <property type="entry name" value="Cytidine deaminase-like"/>
    <property type="match status" value="1"/>
</dbReference>
<accession>A0A1B1TCW8</accession>
<dbReference type="InterPro" id="IPR016193">
    <property type="entry name" value="Cytidine_deaminase-like"/>
</dbReference>
<name>A0A1B1TCW8_9ARCH</name>
<reference evidence="3" key="1">
    <citation type="submission" date="2014-11" db="EMBL/GenBank/DDBJ databases">
        <authorList>
            <person name="Zhu J."/>
            <person name="Qi W."/>
            <person name="Song R."/>
        </authorList>
    </citation>
    <scope>NUCLEOTIDE SEQUENCE</scope>
</reference>
<dbReference type="Gene3D" id="3.40.140.10">
    <property type="entry name" value="Cytidine Deaminase, domain 2"/>
    <property type="match status" value="1"/>
</dbReference>
<sequence length="237" mass="25988">MACETLIILKYNETVIANLLGTPADIHELMIGHLACEGYINTDMEFIMKSIFEVELSSKSFLAKISSEQKITNSEDSNRIVTSSCGACNNDDLEQLISDLPIIEKDMRKVDFDSLNRLFRSMREYQKGFHATGGMHAAGITDSDNNLLYVMEDIGRHNAVDKVIGKALKENIDISKSQLLLSGRCGWDIVAKASRCGVPNIVSIGACSSLAAKAARYTGVRLISFLKPDNAVIIGHN</sequence>
<reference evidence="3" key="2">
    <citation type="journal article" date="2015" name="ISME J.">
        <title>A new class of marine Euryarchaeota group II from the Mediterranean deep chlorophyll maximum.</title>
        <authorList>
            <person name="Martin-Cuadrado A.B."/>
            <person name="Garcia-Heredia I."/>
            <person name="Molto A.G."/>
            <person name="Lopez-Ubeda R."/>
            <person name="Kimes N."/>
            <person name="Lopez-Garcia P."/>
            <person name="Moreira D."/>
            <person name="Rodriguez-Valera F."/>
        </authorList>
    </citation>
    <scope>NUCLEOTIDE SEQUENCE</scope>
</reference>
<dbReference type="GO" id="GO:0006777">
    <property type="term" value="P:Mo-molybdopterin cofactor biosynthetic process"/>
    <property type="evidence" value="ECO:0007669"/>
    <property type="project" value="UniProtKB-KW"/>
</dbReference>
<protein>
    <recommendedName>
        <fullName evidence="4">Formate dehydrogenase family accessory protein FdhD</fullName>
    </recommendedName>
</protein>
<dbReference type="Gene3D" id="3.10.20.10">
    <property type="match status" value="1"/>
</dbReference>
<dbReference type="PANTHER" id="PTHR30592">
    <property type="entry name" value="FORMATE DEHYDROGENASE"/>
    <property type="match status" value="1"/>
</dbReference>
<evidence type="ECO:0000313" key="3">
    <source>
        <dbReference type="EMBL" id="ANV80138.1"/>
    </source>
</evidence>
<evidence type="ECO:0000256" key="1">
    <source>
        <dbReference type="ARBA" id="ARBA00022490"/>
    </source>
</evidence>
<dbReference type="InterPro" id="IPR003786">
    <property type="entry name" value="FdhD"/>
</dbReference>
<keyword evidence="2" id="KW-0501">Molybdenum cofactor biosynthesis</keyword>
<proteinExistence type="predicted"/>
<dbReference type="Pfam" id="PF02634">
    <property type="entry name" value="FdhD-NarQ"/>
    <property type="match status" value="1"/>
</dbReference>